<name>A0A5K7YNN3_9BACT</name>
<evidence type="ECO:0000313" key="2">
    <source>
        <dbReference type="Proteomes" id="UP000427906"/>
    </source>
</evidence>
<dbReference type="EMBL" id="AP021874">
    <property type="protein sequence ID" value="BBO71382.1"/>
    <property type="molecule type" value="Genomic_DNA"/>
</dbReference>
<accession>A0A5K7YNN3</accession>
<evidence type="ECO:0000313" key="1">
    <source>
        <dbReference type="EMBL" id="BBO71382.1"/>
    </source>
</evidence>
<dbReference type="Pfam" id="PF11185">
    <property type="entry name" value="DUF2971"/>
    <property type="match status" value="1"/>
</dbReference>
<dbReference type="OrthoDB" id="8548541at2"/>
<proteinExistence type="predicted"/>
<reference evidence="1 2" key="1">
    <citation type="submission" date="2019-11" db="EMBL/GenBank/DDBJ databases">
        <title>Comparative genomics of hydrocarbon-degrading Desulfosarcina strains.</title>
        <authorList>
            <person name="Watanabe M."/>
            <person name="Kojima H."/>
            <person name="Fukui M."/>
        </authorList>
    </citation>
    <scope>NUCLEOTIDE SEQUENCE [LARGE SCALE GENOMIC DNA]</scope>
    <source>
        <strain evidence="1 2">PL12</strain>
    </source>
</reference>
<dbReference type="RefSeq" id="WP_155319234.1">
    <property type="nucleotide sequence ID" value="NZ_AP021874.1"/>
</dbReference>
<gene>
    <name evidence="1" type="ORF">DSCA_53120</name>
</gene>
<dbReference type="InterPro" id="IPR021352">
    <property type="entry name" value="DUF2971"/>
</dbReference>
<organism evidence="1 2">
    <name type="scientific">Desulfosarcina alkanivorans</name>
    <dbReference type="NCBI Taxonomy" id="571177"/>
    <lineage>
        <taxon>Bacteria</taxon>
        <taxon>Pseudomonadati</taxon>
        <taxon>Thermodesulfobacteriota</taxon>
        <taxon>Desulfobacteria</taxon>
        <taxon>Desulfobacterales</taxon>
        <taxon>Desulfosarcinaceae</taxon>
        <taxon>Desulfosarcina</taxon>
    </lineage>
</organism>
<dbReference type="KEGG" id="dalk:DSCA_53120"/>
<keyword evidence="2" id="KW-1185">Reference proteome</keyword>
<dbReference type="Proteomes" id="UP000427906">
    <property type="component" value="Chromosome"/>
</dbReference>
<sequence length="230" mass="26531">MTKIYKYFDLAKFTSLLQKEALHFCRGDKFEDPFEGSYPLSAINIFNGGDNGYDSKEWRKFVAVSCWHKSDIESDAMWRLYTSNKQGVAIVTTAEKLKQAVDEHAYVKEVQYIDFIKDDAEIQIPSDVFEYKRKAYIHENEIRAIITKYPRMEIKNGMPETSKPLPGKEIPKSGILIDLDLPLFIDKVIVTPYSESWFFDVINGLAEKYNLPDGTVMESELKVDPVYAKI</sequence>
<dbReference type="AlphaFoldDB" id="A0A5K7YNN3"/>
<protein>
    <submittedName>
        <fullName evidence="1">DUF2971 domain-containing protein</fullName>
    </submittedName>
</protein>